<feature type="domain" description="SHS2" evidence="1">
    <location>
        <begin position="17"/>
        <end position="220"/>
    </location>
</feature>
<dbReference type="Gene3D" id="3.30.1490.300">
    <property type="match status" value="1"/>
</dbReference>
<dbReference type="InterPro" id="IPR003494">
    <property type="entry name" value="SHS2_FtsA"/>
</dbReference>
<dbReference type="SUPFAM" id="SSF53067">
    <property type="entry name" value="Actin-like ATPase domain"/>
    <property type="match status" value="1"/>
</dbReference>
<gene>
    <name evidence="2" type="ORF">GYA27_04840</name>
</gene>
<name>A0A7X9DLA0_UNCKA</name>
<dbReference type="AlphaFoldDB" id="A0A7X9DLA0"/>
<proteinExistence type="predicted"/>
<accession>A0A7X9DLA0</accession>
<dbReference type="InterPro" id="IPR050696">
    <property type="entry name" value="FtsA/MreB"/>
</dbReference>
<evidence type="ECO:0000259" key="1">
    <source>
        <dbReference type="SMART" id="SM00842"/>
    </source>
</evidence>
<dbReference type="Proteomes" id="UP000526033">
    <property type="component" value="Unassembled WGS sequence"/>
</dbReference>
<sequence>MVQLPFLSKSKDSDNRFLIMDISSTEVKCLALYLDEKDSSVKIIGSGQRALDAGTAKSGFVLDQENISLAIREVVEQACQNSEEEMDKVIICAPSDLCSGLMTTVRAKRKRDKPVDKKELEQLYEKLREAATIQAQKDYLDNTGDNETELESIMETTVYAKVDNQMVKEVENVSAGVLEMAIFNAFAPSAYLNNIQSSIKKSGLQLLTIVPVQYGIVRTILNSDPNLNDFVLIDISNDNTGAAVVFGKGIISTRYLGIGMQQIIEGVTERMGLTYREADRLLKSYVKGQLTPTEGNIIRESLKDVLEIWISGLEILFTEYSGVKTFPSKIYLTGLGAELPELWNSITNEPWTKSVPFKEPPVYKKLTFMDITKIADSTGKVSSAEWLPLATLATAFMEMKGIDND</sequence>
<dbReference type="GO" id="GO:0051301">
    <property type="term" value="P:cell division"/>
    <property type="evidence" value="ECO:0007669"/>
    <property type="project" value="InterPro"/>
</dbReference>
<protein>
    <recommendedName>
        <fullName evidence="1">SHS2 domain-containing protein</fullName>
    </recommendedName>
</protein>
<comment type="caution">
    <text evidence="2">The sequence shown here is derived from an EMBL/GenBank/DDBJ whole genome shotgun (WGS) entry which is preliminary data.</text>
</comment>
<reference evidence="2 3" key="1">
    <citation type="journal article" date="2020" name="Biotechnol. Biofuels">
        <title>New insights from the biogas microbiome by comprehensive genome-resolved metagenomics of nearly 1600 species originating from multiple anaerobic digesters.</title>
        <authorList>
            <person name="Campanaro S."/>
            <person name="Treu L."/>
            <person name="Rodriguez-R L.M."/>
            <person name="Kovalovszki A."/>
            <person name="Ziels R.M."/>
            <person name="Maus I."/>
            <person name="Zhu X."/>
            <person name="Kougias P.G."/>
            <person name="Basile A."/>
            <person name="Luo G."/>
            <person name="Schluter A."/>
            <person name="Konstantinidis K.T."/>
            <person name="Angelidaki I."/>
        </authorList>
    </citation>
    <scope>NUCLEOTIDE SEQUENCE [LARGE SCALE GENOMIC DNA]</scope>
    <source>
        <strain evidence="2">AS27yjCOA_165</strain>
    </source>
</reference>
<organism evidence="2 3">
    <name type="scientific">candidate division WWE3 bacterium</name>
    <dbReference type="NCBI Taxonomy" id="2053526"/>
    <lineage>
        <taxon>Bacteria</taxon>
        <taxon>Katanobacteria</taxon>
    </lineage>
</organism>
<dbReference type="Gene3D" id="3.30.420.40">
    <property type="match status" value="2"/>
</dbReference>
<evidence type="ECO:0000313" key="2">
    <source>
        <dbReference type="EMBL" id="NMB70486.1"/>
    </source>
</evidence>
<evidence type="ECO:0000313" key="3">
    <source>
        <dbReference type="Proteomes" id="UP000526033"/>
    </source>
</evidence>
<dbReference type="EMBL" id="JAAZNL010000065">
    <property type="protein sequence ID" value="NMB70486.1"/>
    <property type="molecule type" value="Genomic_DNA"/>
</dbReference>
<dbReference type="PANTHER" id="PTHR32432">
    <property type="entry name" value="CELL DIVISION PROTEIN FTSA-RELATED"/>
    <property type="match status" value="1"/>
</dbReference>
<dbReference type="SMART" id="SM00842">
    <property type="entry name" value="FtsA"/>
    <property type="match status" value="1"/>
</dbReference>
<dbReference type="InterPro" id="IPR043129">
    <property type="entry name" value="ATPase_NBD"/>
</dbReference>